<sequence length="36" mass="3981">MGFRSGMRAPVQFVQAPAGLRFVARWTPSIARAFCP</sequence>
<protein>
    <submittedName>
        <fullName evidence="2">Uncharacterized protein</fullName>
    </submittedName>
</protein>
<dbReference type="WBParaSite" id="nRc.2.0.1.t13606-RA">
    <property type="protein sequence ID" value="nRc.2.0.1.t13606-RA"/>
    <property type="gene ID" value="nRc.2.0.1.g13606"/>
</dbReference>
<evidence type="ECO:0000313" key="1">
    <source>
        <dbReference type="Proteomes" id="UP000887565"/>
    </source>
</evidence>
<keyword evidence="1" id="KW-1185">Reference proteome</keyword>
<evidence type="ECO:0000313" key="2">
    <source>
        <dbReference type="WBParaSite" id="nRc.2.0.1.t13606-RA"/>
    </source>
</evidence>
<name>A0A915IHF5_ROMCU</name>
<proteinExistence type="predicted"/>
<dbReference type="Proteomes" id="UP000887565">
    <property type="component" value="Unplaced"/>
</dbReference>
<organism evidence="1 2">
    <name type="scientific">Romanomermis culicivorax</name>
    <name type="common">Nematode worm</name>
    <dbReference type="NCBI Taxonomy" id="13658"/>
    <lineage>
        <taxon>Eukaryota</taxon>
        <taxon>Metazoa</taxon>
        <taxon>Ecdysozoa</taxon>
        <taxon>Nematoda</taxon>
        <taxon>Enoplea</taxon>
        <taxon>Dorylaimia</taxon>
        <taxon>Mermithida</taxon>
        <taxon>Mermithoidea</taxon>
        <taxon>Mermithidae</taxon>
        <taxon>Romanomermis</taxon>
    </lineage>
</organism>
<dbReference type="AlphaFoldDB" id="A0A915IHF5"/>
<accession>A0A915IHF5</accession>
<reference evidence="2" key="1">
    <citation type="submission" date="2022-11" db="UniProtKB">
        <authorList>
            <consortium name="WormBaseParasite"/>
        </authorList>
    </citation>
    <scope>IDENTIFICATION</scope>
</reference>